<dbReference type="SUPFAM" id="SSF52540">
    <property type="entry name" value="P-loop containing nucleoside triphosphate hydrolases"/>
    <property type="match status" value="1"/>
</dbReference>
<dbReference type="InterPro" id="IPR003593">
    <property type="entry name" value="AAA+_ATPase"/>
</dbReference>
<comment type="caution">
    <text evidence="7">The sequence shown here is derived from an EMBL/GenBank/DDBJ whole genome shotgun (WGS) entry which is preliminary data.</text>
</comment>
<evidence type="ECO:0000313" key="7">
    <source>
        <dbReference type="EMBL" id="OCQ23013.1"/>
    </source>
</evidence>
<evidence type="ECO:0000313" key="8">
    <source>
        <dbReference type="Proteomes" id="UP000093366"/>
    </source>
</evidence>
<evidence type="ECO:0000259" key="6">
    <source>
        <dbReference type="PROSITE" id="PS50893"/>
    </source>
</evidence>
<sequence length="244" mass="26617">MIEVTELRKTIGTVQALNDLSFRAENGKITGLLGPNGAGKTTCLRTVFGLLQADSGEAKIDEVNVAEKPMLAKQQLGLFPDPCGLYERLTPREYIQFFAELSGMSNQAAKSATQDVLDKLQMNDIADRKCQGFSQGQRMKTALAQAIVHKPTNIILDEPTRGLDVMSTRILRELLLMLKEQGHCVLFSSHVMQEVAALCDHVVVMVKGKVVAQGSPQELCVKTQKETLEEAFISLIGSDEGLAA</sequence>
<keyword evidence="4" id="KW-0547">Nucleotide-binding</keyword>
<comment type="similarity">
    <text evidence="1">Belongs to the ABC transporter superfamily.</text>
</comment>
<evidence type="ECO:0000256" key="2">
    <source>
        <dbReference type="ARBA" id="ARBA00022448"/>
    </source>
</evidence>
<dbReference type="EMBL" id="MAUJ01000001">
    <property type="protein sequence ID" value="OCQ23013.1"/>
    <property type="molecule type" value="Genomic_DNA"/>
</dbReference>
<dbReference type="PROSITE" id="PS50893">
    <property type="entry name" value="ABC_TRANSPORTER_2"/>
    <property type="match status" value="1"/>
</dbReference>
<evidence type="ECO:0000256" key="4">
    <source>
        <dbReference type="ARBA" id="ARBA00022741"/>
    </source>
</evidence>
<organism evidence="7 8">
    <name type="scientific">Pseudoalteromonas luteoviolacea</name>
    <dbReference type="NCBI Taxonomy" id="43657"/>
    <lineage>
        <taxon>Bacteria</taxon>
        <taxon>Pseudomonadati</taxon>
        <taxon>Pseudomonadota</taxon>
        <taxon>Gammaproteobacteria</taxon>
        <taxon>Alteromonadales</taxon>
        <taxon>Pseudoalteromonadaceae</taxon>
        <taxon>Pseudoalteromonas</taxon>
    </lineage>
</organism>
<protein>
    <submittedName>
        <fullName evidence="7">ABC transporter</fullName>
    </submittedName>
</protein>
<dbReference type="Proteomes" id="UP000093366">
    <property type="component" value="Unassembled WGS sequence"/>
</dbReference>
<dbReference type="InterPro" id="IPR050763">
    <property type="entry name" value="ABC_transporter_ATP-binding"/>
</dbReference>
<dbReference type="Pfam" id="PF00005">
    <property type="entry name" value="ABC_tran"/>
    <property type="match status" value="1"/>
</dbReference>
<dbReference type="GO" id="GO:0016887">
    <property type="term" value="F:ATP hydrolysis activity"/>
    <property type="evidence" value="ECO:0007669"/>
    <property type="project" value="InterPro"/>
</dbReference>
<keyword evidence="5" id="KW-0067">ATP-binding</keyword>
<keyword evidence="3" id="KW-0536">Nodulation</keyword>
<name>A0A1C0TUM4_9GAMM</name>
<dbReference type="InterPro" id="IPR027417">
    <property type="entry name" value="P-loop_NTPase"/>
</dbReference>
<proteinExistence type="inferred from homology"/>
<dbReference type="GO" id="GO:0005524">
    <property type="term" value="F:ATP binding"/>
    <property type="evidence" value="ECO:0007669"/>
    <property type="project" value="UniProtKB-KW"/>
</dbReference>
<dbReference type="OrthoDB" id="9781337at2"/>
<evidence type="ECO:0000256" key="1">
    <source>
        <dbReference type="ARBA" id="ARBA00005417"/>
    </source>
</evidence>
<keyword evidence="2" id="KW-0813">Transport</keyword>
<dbReference type="AlphaFoldDB" id="A0A1C0TUM4"/>
<evidence type="ECO:0000256" key="5">
    <source>
        <dbReference type="ARBA" id="ARBA00022840"/>
    </source>
</evidence>
<dbReference type="PANTHER" id="PTHR42711">
    <property type="entry name" value="ABC TRANSPORTER ATP-BINDING PROTEIN"/>
    <property type="match status" value="1"/>
</dbReference>
<dbReference type="InterPro" id="IPR003439">
    <property type="entry name" value="ABC_transporter-like_ATP-bd"/>
</dbReference>
<accession>A0A1C0TUM4</accession>
<gene>
    <name evidence="7" type="ORF">A7985_03375</name>
</gene>
<evidence type="ECO:0000256" key="3">
    <source>
        <dbReference type="ARBA" id="ARBA00022458"/>
    </source>
</evidence>
<feature type="domain" description="ABC transporter" evidence="6">
    <location>
        <begin position="2"/>
        <end position="232"/>
    </location>
</feature>
<reference evidence="8" key="1">
    <citation type="submission" date="2016-07" db="EMBL/GenBank/DDBJ databases">
        <authorList>
            <person name="Florea S."/>
            <person name="Webb J.S."/>
            <person name="Jaromczyk J."/>
            <person name="Schardl C.L."/>
        </authorList>
    </citation>
    <scope>NUCLEOTIDE SEQUENCE [LARGE SCALE GENOMIC DNA]</scope>
    <source>
        <strain evidence="8">IPB1</strain>
    </source>
</reference>
<dbReference type="Gene3D" id="3.40.50.300">
    <property type="entry name" value="P-loop containing nucleotide triphosphate hydrolases"/>
    <property type="match status" value="1"/>
</dbReference>
<dbReference type="PANTHER" id="PTHR42711:SF5">
    <property type="entry name" value="ABC TRANSPORTER ATP-BINDING PROTEIN NATA"/>
    <property type="match status" value="1"/>
</dbReference>
<dbReference type="RefSeq" id="WP_065789004.1">
    <property type="nucleotide sequence ID" value="NZ_JAGJED010000008.1"/>
</dbReference>
<dbReference type="SMART" id="SM00382">
    <property type="entry name" value="AAA"/>
    <property type="match status" value="1"/>
</dbReference>